<evidence type="ECO:0000313" key="4">
    <source>
        <dbReference type="Proteomes" id="UP000440578"/>
    </source>
</evidence>
<accession>A0A6A4WZ51</accession>
<feature type="compositionally biased region" description="Polar residues" evidence="1">
    <location>
        <begin position="142"/>
        <end position="155"/>
    </location>
</feature>
<feature type="compositionally biased region" description="Low complexity" evidence="1">
    <location>
        <begin position="120"/>
        <end position="130"/>
    </location>
</feature>
<dbReference type="PANTHER" id="PTHR47272:SF2">
    <property type="entry name" value="PIGGYBAC TRANSPOSABLE ELEMENT-DERIVED PROTEIN 3-LIKE"/>
    <property type="match status" value="1"/>
</dbReference>
<feature type="region of interest" description="Disordered" evidence="1">
    <location>
        <begin position="120"/>
        <end position="201"/>
    </location>
</feature>
<reference evidence="3 4" key="1">
    <citation type="submission" date="2019-07" db="EMBL/GenBank/DDBJ databases">
        <title>Draft genome assembly of a fouling barnacle, Amphibalanus amphitrite (Darwin, 1854): The first reference genome for Thecostraca.</title>
        <authorList>
            <person name="Kim W."/>
        </authorList>
    </citation>
    <scope>NUCLEOTIDE SEQUENCE [LARGE SCALE GENOMIC DNA]</scope>
    <source>
        <strain evidence="3">SNU_AA5</strain>
        <tissue evidence="3">Soma without cirri and trophi</tissue>
    </source>
</reference>
<gene>
    <name evidence="3" type="ORF">FJT64_016981</name>
</gene>
<dbReference type="InterPro" id="IPR029526">
    <property type="entry name" value="PGBD"/>
</dbReference>
<dbReference type="Pfam" id="PF13843">
    <property type="entry name" value="DDE_Tnp_1_7"/>
    <property type="match status" value="1"/>
</dbReference>
<comment type="caution">
    <text evidence="3">The sequence shown here is derived from an EMBL/GenBank/DDBJ whole genome shotgun (WGS) entry which is preliminary data.</text>
</comment>
<proteinExistence type="predicted"/>
<evidence type="ECO:0000256" key="1">
    <source>
        <dbReference type="SAM" id="MobiDB-lite"/>
    </source>
</evidence>
<organism evidence="3 4">
    <name type="scientific">Amphibalanus amphitrite</name>
    <name type="common">Striped barnacle</name>
    <name type="synonym">Balanus amphitrite</name>
    <dbReference type="NCBI Taxonomy" id="1232801"/>
    <lineage>
        <taxon>Eukaryota</taxon>
        <taxon>Metazoa</taxon>
        <taxon>Ecdysozoa</taxon>
        <taxon>Arthropoda</taxon>
        <taxon>Crustacea</taxon>
        <taxon>Multicrustacea</taxon>
        <taxon>Cirripedia</taxon>
        <taxon>Thoracica</taxon>
        <taxon>Thoracicalcarea</taxon>
        <taxon>Balanomorpha</taxon>
        <taxon>Balanoidea</taxon>
        <taxon>Balanidae</taxon>
        <taxon>Amphibalaninae</taxon>
        <taxon>Amphibalanus</taxon>
    </lineage>
</organism>
<evidence type="ECO:0000313" key="3">
    <source>
        <dbReference type="EMBL" id="KAF0312255.1"/>
    </source>
</evidence>
<feature type="compositionally biased region" description="Basic residues" evidence="1">
    <location>
        <begin position="167"/>
        <end position="180"/>
    </location>
</feature>
<feature type="domain" description="PiggyBac transposable element-derived protein" evidence="2">
    <location>
        <begin position="15"/>
        <end position="82"/>
    </location>
</feature>
<keyword evidence="4" id="KW-1185">Reference proteome</keyword>
<name>A0A6A4WZ51_AMPAM</name>
<sequence>MILLGSTEHGVEPSDTCKRYQKTSRSYIDVTRPAVVKAYNANIGGVDLNDRMIAHYRSGARTRKWTVQSILHFFDLSAVNAWLLYQQDAEEAGIKGAEVMNFLQFKYALAMQLLKGISSDGSSHSSSGSSDVEDQRTGSKEAPSSHSANAVTSSPAFREAPPQVAKCHPRKEFKRCRKPGCRQQTDGVPQAQDLRLLPPGT</sequence>
<dbReference type="AlphaFoldDB" id="A0A6A4WZ51"/>
<dbReference type="EMBL" id="VIIS01000183">
    <property type="protein sequence ID" value="KAF0312255.1"/>
    <property type="molecule type" value="Genomic_DNA"/>
</dbReference>
<dbReference type="OrthoDB" id="6374395at2759"/>
<dbReference type="PANTHER" id="PTHR47272">
    <property type="entry name" value="DDE_TNP_1_7 DOMAIN-CONTAINING PROTEIN"/>
    <property type="match status" value="1"/>
</dbReference>
<dbReference type="Proteomes" id="UP000440578">
    <property type="component" value="Unassembled WGS sequence"/>
</dbReference>
<evidence type="ECO:0000259" key="2">
    <source>
        <dbReference type="Pfam" id="PF13843"/>
    </source>
</evidence>
<protein>
    <submittedName>
        <fullName evidence="3">Chimeric ERCC6-PGBD3 protein</fullName>
    </submittedName>
</protein>